<evidence type="ECO:0000259" key="4">
    <source>
        <dbReference type="PROSITE" id="PS50949"/>
    </source>
</evidence>
<sequence>MLKSENGLKTLRAEAYGRIVDLLNTQEVHPGQVVTQRELVERTQTSLAAVREAIPRLEAEGLIVTLRQRGLMFPNVDVTFIRNAYQLRVILELEAIANVPRNIEPATIEEWEREHRDILQRLQEEATEELAKKAQALDWGMHEHLIRSLGNDLIAEVYRVNAIKVRMAAQKRLLVTPRNAIRVMNEHLAILEALRRGQGEEAAAAMRKHIGNSMQLALGGEID</sequence>
<comment type="caution">
    <text evidence="5">The sequence shown here is derived from an EMBL/GenBank/DDBJ whole genome shotgun (WGS) entry which is preliminary data.</text>
</comment>
<evidence type="ECO:0000313" key="6">
    <source>
        <dbReference type="Proteomes" id="UP001320831"/>
    </source>
</evidence>
<dbReference type="Pfam" id="PF07729">
    <property type="entry name" value="FCD"/>
    <property type="match status" value="1"/>
</dbReference>
<dbReference type="InterPro" id="IPR008920">
    <property type="entry name" value="TF_FadR/GntR_C"/>
</dbReference>
<dbReference type="InterPro" id="IPR011711">
    <property type="entry name" value="GntR_C"/>
</dbReference>
<dbReference type="InterPro" id="IPR036388">
    <property type="entry name" value="WH-like_DNA-bd_sf"/>
</dbReference>
<dbReference type="SUPFAM" id="SSF48008">
    <property type="entry name" value="GntR ligand-binding domain-like"/>
    <property type="match status" value="1"/>
</dbReference>
<feature type="domain" description="HTH gntR-type" evidence="4">
    <location>
        <begin position="9"/>
        <end position="76"/>
    </location>
</feature>
<evidence type="ECO:0000313" key="5">
    <source>
        <dbReference type="EMBL" id="MCT7377096.1"/>
    </source>
</evidence>
<dbReference type="EMBL" id="JAOCZP010000006">
    <property type="protein sequence ID" value="MCT7377096.1"/>
    <property type="molecule type" value="Genomic_DNA"/>
</dbReference>
<accession>A0ABT2LRC5</accession>
<gene>
    <name evidence="5" type="ORF">N5A92_18935</name>
</gene>
<keyword evidence="3" id="KW-0804">Transcription</keyword>
<keyword evidence="6" id="KW-1185">Reference proteome</keyword>
<proteinExistence type="predicted"/>
<dbReference type="PANTHER" id="PTHR43537">
    <property type="entry name" value="TRANSCRIPTIONAL REGULATOR, GNTR FAMILY"/>
    <property type="match status" value="1"/>
</dbReference>
<dbReference type="SUPFAM" id="SSF46785">
    <property type="entry name" value="Winged helix' DNA-binding domain"/>
    <property type="match status" value="1"/>
</dbReference>
<dbReference type="SMART" id="SM00895">
    <property type="entry name" value="FCD"/>
    <property type="match status" value="1"/>
</dbReference>
<dbReference type="Gene3D" id="1.10.10.10">
    <property type="entry name" value="Winged helix-like DNA-binding domain superfamily/Winged helix DNA-binding domain"/>
    <property type="match status" value="1"/>
</dbReference>
<dbReference type="Proteomes" id="UP001320831">
    <property type="component" value="Unassembled WGS sequence"/>
</dbReference>
<dbReference type="SMART" id="SM00345">
    <property type="entry name" value="HTH_GNTR"/>
    <property type="match status" value="1"/>
</dbReference>
<evidence type="ECO:0000256" key="1">
    <source>
        <dbReference type="ARBA" id="ARBA00023015"/>
    </source>
</evidence>
<dbReference type="Gene3D" id="1.20.120.530">
    <property type="entry name" value="GntR ligand-binding domain-like"/>
    <property type="match status" value="1"/>
</dbReference>
<reference evidence="5 6" key="1">
    <citation type="submission" date="2022-09" db="EMBL/GenBank/DDBJ databases">
        <title>Chelativorans salina sp. nov., a novel slightly halophilic bacterium isolated from a saline lake sediment enrichment.</title>
        <authorList>
            <person name="Gao L."/>
            <person name="Fang B.-Z."/>
            <person name="Li W.-J."/>
        </authorList>
    </citation>
    <scope>NUCLEOTIDE SEQUENCE [LARGE SCALE GENOMIC DNA]</scope>
    <source>
        <strain evidence="5 6">EGI FJ00035</strain>
    </source>
</reference>
<evidence type="ECO:0000256" key="2">
    <source>
        <dbReference type="ARBA" id="ARBA00023125"/>
    </source>
</evidence>
<evidence type="ECO:0000256" key="3">
    <source>
        <dbReference type="ARBA" id="ARBA00023163"/>
    </source>
</evidence>
<protein>
    <submittedName>
        <fullName evidence="5">GntR family transcriptional regulator</fullName>
    </submittedName>
</protein>
<keyword evidence="2" id="KW-0238">DNA-binding</keyword>
<dbReference type="InterPro" id="IPR000524">
    <property type="entry name" value="Tscrpt_reg_HTH_GntR"/>
</dbReference>
<dbReference type="InterPro" id="IPR036390">
    <property type="entry name" value="WH_DNA-bd_sf"/>
</dbReference>
<organism evidence="5 6">
    <name type="scientific">Chelativorans salis</name>
    <dbReference type="NCBI Taxonomy" id="2978478"/>
    <lineage>
        <taxon>Bacteria</taxon>
        <taxon>Pseudomonadati</taxon>
        <taxon>Pseudomonadota</taxon>
        <taxon>Alphaproteobacteria</taxon>
        <taxon>Hyphomicrobiales</taxon>
        <taxon>Phyllobacteriaceae</taxon>
        <taxon>Chelativorans</taxon>
    </lineage>
</organism>
<dbReference type="Pfam" id="PF00392">
    <property type="entry name" value="GntR"/>
    <property type="match status" value="1"/>
</dbReference>
<dbReference type="RefSeq" id="WP_260905454.1">
    <property type="nucleotide sequence ID" value="NZ_JAOCZP010000006.1"/>
</dbReference>
<dbReference type="PROSITE" id="PS50949">
    <property type="entry name" value="HTH_GNTR"/>
    <property type="match status" value="1"/>
</dbReference>
<keyword evidence="1" id="KW-0805">Transcription regulation</keyword>
<dbReference type="PANTHER" id="PTHR43537:SF24">
    <property type="entry name" value="GLUCONATE OPERON TRANSCRIPTIONAL REPRESSOR"/>
    <property type="match status" value="1"/>
</dbReference>
<name>A0ABT2LRC5_9HYPH</name>